<dbReference type="PRINTS" id="PR00464">
    <property type="entry name" value="EP450II"/>
</dbReference>
<keyword evidence="16" id="KW-0812">Transmembrane</keyword>
<feature type="binding site" description="axial binding residue" evidence="14">
    <location>
        <position position="451"/>
    </location>
    <ligand>
        <name>heme</name>
        <dbReference type="ChEBI" id="CHEBI:30413"/>
    </ligand>
    <ligandPart>
        <name>Fe</name>
        <dbReference type="ChEBI" id="CHEBI:18248"/>
    </ligandPart>
</feature>
<sequence>MGYLLYFSAETWTLLVALITLFFVYAYWPYGTFKKMGIPGPKPVPFFGTMLAYRKGFTTFDEVCFKKYGPTWGIFDGRQPVLCITDPAMIKTVLIKECYSLFTNRRNFRLNGPLYDAVTIAEDDQWRRIRSVLSPSFTSGRLKEMFGIMKRHSANLLTSMKKKVDKDEPLELKEFFGPYSMDIVTSTSFSVDIDSLNNPSDPFVANIKKMLKFDLFNPLLLIISFFPFMAPVFEMMEFSFIPKSVTDFFYTALQKIKSNRETSKQKSRVDFLQLMIDSQNNKDPSGVDYSKSHLFAIPPGLSDHEILSQAMMFLFAGYETSSSSLSFAAYNLALNPHIMKRLQEEIDATFPGKAPVEYQALMQMEYLDCVINESLRLYPILPRLDRVAKATVEINGLVIPKGMVVMVPTWPLHRHPDLWPEPEAFKPERYRKEIKLIHTHTCLSGLGPRNCIGMRFALVMMKLALVEILQKYSFTRCKETEVPLEMDFQGVLMPKRPIKLKMVPRTEPSC</sequence>
<reference evidence="17" key="3">
    <citation type="submission" date="2025-09" db="UniProtKB">
        <authorList>
            <consortium name="Ensembl"/>
        </authorList>
    </citation>
    <scope>IDENTIFICATION</scope>
</reference>
<dbReference type="Pfam" id="PF00067">
    <property type="entry name" value="p450"/>
    <property type="match status" value="1"/>
</dbReference>
<dbReference type="InterPro" id="IPR001128">
    <property type="entry name" value="Cyt_P450"/>
</dbReference>
<dbReference type="EC" id="1.14.14.-" evidence="15"/>
<dbReference type="GeneTree" id="ENSGT00950000182958"/>
<dbReference type="InterPro" id="IPR008072">
    <property type="entry name" value="Cyt_P450_E_CYP3A"/>
</dbReference>
<dbReference type="AlphaFoldDB" id="A0A671TWR0"/>
<keyword evidence="10 14" id="KW-0408">Iron</keyword>
<evidence type="ECO:0000256" key="1">
    <source>
        <dbReference type="ARBA" id="ARBA00001971"/>
    </source>
</evidence>
<keyword evidence="5 14" id="KW-0349">Heme</keyword>
<evidence type="ECO:0000256" key="4">
    <source>
        <dbReference type="ARBA" id="ARBA00010617"/>
    </source>
</evidence>
<dbReference type="GO" id="GO:0020037">
    <property type="term" value="F:heme binding"/>
    <property type="evidence" value="ECO:0007669"/>
    <property type="project" value="UniProtKB-UniRule"/>
</dbReference>
<comment type="catalytic activity">
    <reaction evidence="13 15">
        <text>an organic molecule + reduced [NADPH--hemoprotein reductase] + O2 = an alcohol + oxidized [NADPH--hemoprotein reductase] + H2O + H(+)</text>
        <dbReference type="Rhea" id="RHEA:17149"/>
        <dbReference type="Rhea" id="RHEA-COMP:11964"/>
        <dbReference type="Rhea" id="RHEA-COMP:11965"/>
        <dbReference type="ChEBI" id="CHEBI:15377"/>
        <dbReference type="ChEBI" id="CHEBI:15378"/>
        <dbReference type="ChEBI" id="CHEBI:15379"/>
        <dbReference type="ChEBI" id="CHEBI:30879"/>
        <dbReference type="ChEBI" id="CHEBI:57618"/>
        <dbReference type="ChEBI" id="CHEBI:58210"/>
        <dbReference type="ChEBI" id="CHEBI:142491"/>
        <dbReference type="EC" id="1.14.14.1"/>
    </reaction>
</comment>
<dbReference type="GO" id="GO:0005789">
    <property type="term" value="C:endoplasmic reticulum membrane"/>
    <property type="evidence" value="ECO:0007669"/>
    <property type="project" value="UniProtKB-SubCell"/>
</dbReference>
<reference evidence="17" key="2">
    <citation type="submission" date="2025-08" db="UniProtKB">
        <authorList>
            <consortium name="Ensembl"/>
        </authorList>
    </citation>
    <scope>IDENTIFICATION</scope>
</reference>
<comment type="cofactor">
    <cofactor evidence="1 14 15">
        <name>heme</name>
        <dbReference type="ChEBI" id="CHEBI:30413"/>
    </cofactor>
</comment>
<dbReference type="GO" id="GO:0008395">
    <property type="term" value="F:steroid hydroxylase activity"/>
    <property type="evidence" value="ECO:0007669"/>
    <property type="project" value="TreeGrafter"/>
</dbReference>
<dbReference type="PRINTS" id="PR01689">
    <property type="entry name" value="EP450IICYP3A"/>
</dbReference>
<evidence type="ECO:0000256" key="14">
    <source>
        <dbReference type="PIRSR" id="PIRSR602402-1"/>
    </source>
</evidence>
<feature type="transmembrane region" description="Helical" evidence="16">
    <location>
        <begin position="215"/>
        <end position="233"/>
    </location>
</feature>
<comment type="function">
    <text evidence="15">Cytochromes P450 are a group of heme-thiolate monooxygenases. In liver microsomes, this enzyme is involved in an NADPH-dependent electron transport pathway. It oxidizes a variety of structurally unrelated compounds, including steroids, fatty acids, and xenobiotics.</text>
</comment>
<keyword evidence="12 16" id="KW-0472">Membrane</keyword>
<dbReference type="Proteomes" id="UP000472265">
    <property type="component" value="Chromosome 1"/>
</dbReference>
<evidence type="ECO:0000256" key="2">
    <source>
        <dbReference type="ARBA" id="ARBA00004174"/>
    </source>
</evidence>
<dbReference type="InterPro" id="IPR002402">
    <property type="entry name" value="Cyt_P450_E_grp-II"/>
</dbReference>
<accession>A0A671TWR0</accession>
<protein>
    <recommendedName>
        <fullName evidence="15">Cytochrome P450 3A</fullName>
        <ecNumber evidence="15">1.14.14.-</ecNumber>
    </recommendedName>
</protein>
<dbReference type="PANTHER" id="PTHR24302:SF32">
    <property type="entry name" value="CYTOCHROME P450, FAMILY 3, SUBFAMILY A, POLYPEPTIDE 65"/>
    <property type="match status" value="1"/>
</dbReference>
<evidence type="ECO:0000256" key="13">
    <source>
        <dbReference type="ARBA" id="ARBA00047827"/>
    </source>
</evidence>
<dbReference type="PANTHER" id="PTHR24302">
    <property type="entry name" value="CYTOCHROME P450 FAMILY 3"/>
    <property type="match status" value="1"/>
</dbReference>
<keyword evidence="16" id="KW-1133">Transmembrane helix</keyword>
<keyword evidence="11 15" id="KW-0503">Monooxygenase</keyword>
<evidence type="ECO:0000256" key="9">
    <source>
        <dbReference type="ARBA" id="ARBA00023002"/>
    </source>
</evidence>
<dbReference type="InterPro" id="IPR050705">
    <property type="entry name" value="Cytochrome_P450_3A"/>
</dbReference>
<dbReference type="InterPro" id="IPR036396">
    <property type="entry name" value="Cyt_P450_sf"/>
</dbReference>
<evidence type="ECO:0000256" key="5">
    <source>
        <dbReference type="ARBA" id="ARBA00022617"/>
    </source>
</evidence>
<evidence type="ECO:0000256" key="10">
    <source>
        <dbReference type="ARBA" id="ARBA00023004"/>
    </source>
</evidence>
<keyword evidence="6 14" id="KW-0479">Metal-binding</keyword>
<organism evidence="17 18">
    <name type="scientific">Sparus aurata</name>
    <name type="common">Gilthead sea bream</name>
    <dbReference type="NCBI Taxonomy" id="8175"/>
    <lineage>
        <taxon>Eukaryota</taxon>
        <taxon>Metazoa</taxon>
        <taxon>Chordata</taxon>
        <taxon>Craniata</taxon>
        <taxon>Vertebrata</taxon>
        <taxon>Euteleostomi</taxon>
        <taxon>Actinopterygii</taxon>
        <taxon>Neopterygii</taxon>
        <taxon>Teleostei</taxon>
        <taxon>Neoteleostei</taxon>
        <taxon>Acanthomorphata</taxon>
        <taxon>Eupercaria</taxon>
        <taxon>Spariformes</taxon>
        <taxon>Sparidae</taxon>
        <taxon>Sparus</taxon>
    </lineage>
</organism>
<comment type="similarity">
    <text evidence="4 15">Belongs to the cytochrome P450 family.</text>
</comment>
<evidence type="ECO:0000256" key="12">
    <source>
        <dbReference type="ARBA" id="ARBA00023136"/>
    </source>
</evidence>
<feature type="transmembrane region" description="Helical" evidence="16">
    <location>
        <begin position="12"/>
        <end position="30"/>
    </location>
</feature>
<keyword evidence="9 15" id="KW-0560">Oxidoreductase</keyword>
<dbReference type="FunFam" id="1.10.630.10:FF:000003">
    <property type="entry name" value="cytochrome P450 3A12-like isoform X2"/>
    <property type="match status" value="1"/>
</dbReference>
<dbReference type="PRINTS" id="PR00385">
    <property type="entry name" value="P450"/>
</dbReference>
<evidence type="ECO:0000313" key="17">
    <source>
        <dbReference type="Ensembl" id="ENSSAUP00010006449.1"/>
    </source>
</evidence>
<proteinExistence type="inferred from homology"/>
<evidence type="ECO:0000256" key="16">
    <source>
        <dbReference type="SAM" id="Phobius"/>
    </source>
</evidence>
<keyword evidence="8 15" id="KW-0492">Microsome</keyword>
<evidence type="ECO:0000256" key="7">
    <source>
        <dbReference type="ARBA" id="ARBA00022824"/>
    </source>
</evidence>
<dbReference type="GO" id="GO:0016712">
    <property type="term" value="F:oxidoreductase activity, acting on paired donors, with incorporation or reduction of molecular oxygen, reduced flavin or flavoprotein as one donor, and incorporation of one atom of oxygen"/>
    <property type="evidence" value="ECO:0007669"/>
    <property type="project" value="UniProtKB-EC"/>
</dbReference>
<evidence type="ECO:0000256" key="8">
    <source>
        <dbReference type="ARBA" id="ARBA00022848"/>
    </source>
</evidence>
<comment type="subcellular location">
    <subcellularLocation>
        <location evidence="3 15">Endoplasmic reticulum membrane</location>
        <topology evidence="3">Peripheral membrane protein</topology>
    </subcellularLocation>
    <subcellularLocation>
        <location evidence="2 15">Microsome membrane</location>
        <topology evidence="2">Peripheral membrane protein</topology>
    </subcellularLocation>
</comment>
<gene>
    <name evidence="17" type="primary">LOC115579252</name>
</gene>
<evidence type="ECO:0000256" key="15">
    <source>
        <dbReference type="RuleBase" id="RU368049"/>
    </source>
</evidence>
<evidence type="ECO:0000256" key="6">
    <source>
        <dbReference type="ARBA" id="ARBA00022723"/>
    </source>
</evidence>
<dbReference type="Ensembl" id="ENSSAUT00010006944.1">
    <property type="protein sequence ID" value="ENSSAUP00010006449.1"/>
    <property type="gene ID" value="ENSSAUG00010003022.1"/>
</dbReference>
<reference evidence="17" key="1">
    <citation type="submission" date="2021-04" db="EMBL/GenBank/DDBJ databases">
        <authorList>
            <consortium name="Wellcome Sanger Institute Data Sharing"/>
        </authorList>
    </citation>
    <scope>NUCLEOTIDE SEQUENCE [LARGE SCALE GENOMIC DNA]</scope>
</reference>
<dbReference type="Gene3D" id="1.10.630.10">
    <property type="entry name" value="Cytochrome P450"/>
    <property type="match status" value="1"/>
</dbReference>
<dbReference type="GO" id="GO:0005506">
    <property type="term" value="F:iron ion binding"/>
    <property type="evidence" value="ECO:0007669"/>
    <property type="project" value="UniProtKB-UniRule"/>
</dbReference>
<keyword evidence="18" id="KW-1185">Reference proteome</keyword>
<evidence type="ECO:0000256" key="3">
    <source>
        <dbReference type="ARBA" id="ARBA00004406"/>
    </source>
</evidence>
<dbReference type="SUPFAM" id="SSF48264">
    <property type="entry name" value="Cytochrome P450"/>
    <property type="match status" value="1"/>
</dbReference>
<evidence type="ECO:0000256" key="11">
    <source>
        <dbReference type="ARBA" id="ARBA00023033"/>
    </source>
</evidence>
<keyword evidence="7 15" id="KW-0256">Endoplasmic reticulum</keyword>
<evidence type="ECO:0000313" key="18">
    <source>
        <dbReference type="Proteomes" id="UP000472265"/>
    </source>
</evidence>
<name>A0A671TWR0_SPAAU</name>